<feature type="compositionally biased region" description="Basic residues" evidence="1">
    <location>
        <begin position="135"/>
        <end position="147"/>
    </location>
</feature>
<evidence type="ECO:0000313" key="2">
    <source>
        <dbReference type="EMBL" id="RBP17706.1"/>
    </source>
</evidence>
<dbReference type="Proteomes" id="UP000253529">
    <property type="component" value="Unassembled WGS sequence"/>
</dbReference>
<proteinExistence type="predicted"/>
<organism evidence="2 3">
    <name type="scientific">Roseiarcus fermentans</name>
    <dbReference type="NCBI Taxonomy" id="1473586"/>
    <lineage>
        <taxon>Bacteria</taxon>
        <taxon>Pseudomonadati</taxon>
        <taxon>Pseudomonadota</taxon>
        <taxon>Alphaproteobacteria</taxon>
        <taxon>Hyphomicrobiales</taxon>
        <taxon>Roseiarcaceae</taxon>
        <taxon>Roseiarcus</taxon>
    </lineage>
</organism>
<name>A0A366FU71_9HYPH</name>
<evidence type="ECO:0000256" key="1">
    <source>
        <dbReference type="SAM" id="MobiDB-lite"/>
    </source>
</evidence>
<sequence>MLLSMCVLLPRVLAACAIREATEDRSARRRLSGSQPGAIQFPPELAGPPDAPAHREQRLSPSLGQPTRGGDRPPAQQPPGISAARPCKRSIRARTCETSRRAGASPAARVAVARAANPRRRPPVGATVTRASSRGAKRRGSSSRGAKRRGDPGGQGQGLPYARRRRAATSAQAAPGSPRRPSGSSRGRREASSPPPRCTARHSQGAPWLCSYSRPEFPPQPLANIAFAPGLARPPDAPARPRQRVSPSLGPPTRGGDRPSARQSRGRHREERSDVA</sequence>
<dbReference type="AlphaFoldDB" id="A0A366FU71"/>
<dbReference type="EMBL" id="QNRK01000002">
    <property type="protein sequence ID" value="RBP17706.1"/>
    <property type="molecule type" value="Genomic_DNA"/>
</dbReference>
<accession>A0A366FU71</accession>
<feature type="compositionally biased region" description="Low complexity" evidence="1">
    <location>
        <begin position="168"/>
        <end position="185"/>
    </location>
</feature>
<evidence type="ECO:0000313" key="3">
    <source>
        <dbReference type="Proteomes" id="UP000253529"/>
    </source>
</evidence>
<protein>
    <submittedName>
        <fullName evidence="2">Uncharacterized protein</fullName>
    </submittedName>
</protein>
<feature type="region of interest" description="Disordered" evidence="1">
    <location>
        <begin position="23"/>
        <end position="276"/>
    </location>
</feature>
<feature type="compositionally biased region" description="Low complexity" evidence="1">
    <location>
        <begin position="123"/>
        <end position="134"/>
    </location>
</feature>
<comment type="caution">
    <text evidence="2">The sequence shown here is derived from an EMBL/GenBank/DDBJ whole genome shotgun (WGS) entry which is preliminary data.</text>
</comment>
<keyword evidence="3" id="KW-1185">Reference proteome</keyword>
<feature type="non-terminal residue" evidence="2">
    <location>
        <position position="276"/>
    </location>
</feature>
<feature type="compositionally biased region" description="Low complexity" evidence="1">
    <location>
        <begin position="101"/>
        <end position="116"/>
    </location>
</feature>
<gene>
    <name evidence="2" type="ORF">DFR50_102198</name>
</gene>
<reference evidence="2 3" key="1">
    <citation type="submission" date="2018-06" db="EMBL/GenBank/DDBJ databases">
        <title>Genomic Encyclopedia of Type Strains, Phase IV (KMG-IV): sequencing the most valuable type-strain genomes for metagenomic binning, comparative biology and taxonomic classification.</title>
        <authorList>
            <person name="Goeker M."/>
        </authorList>
    </citation>
    <scope>NUCLEOTIDE SEQUENCE [LARGE SCALE GENOMIC DNA]</scope>
    <source>
        <strain evidence="2 3">DSM 24875</strain>
    </source>
</reference>